<dbReference type="AlphaFoldDB" id="A0A9K3EJY3"/>
<evidence type="ECO:0000313" key="5">
    <source>
        <dbReference type="EMBL" id="KAF5773374.1"/>
    </source>
</evidence>
<dbReference type="Gene3D" id="2.160.20.10">
    <property type="entry name" value="Single-stranded right-handed beta-helix, Pectin lyase-like"/>
    <property type="match status" value="1"/>
</dbReference>
<evidence type="ECO:0000256" key="4">
    <source>
        <dbReference type="SAM" id="SignalP"/>
    </source>
</evidence>
<dbReference type="SUPFAM" id="SSF51126">
    <property type="entry name" value="Pectin lyase-like"/>
    <property type="match status" value="1"/>
</dbReference>
<dbReference type="GO" id="GO:0071555">
    <property type="term" value="P:cell wall organization"/>
    <property type="evidence" value="ECO:0007669"/>
    <property type="project" value="UniProtKB-KW"/>
</dbReference>
<evidence type="ECO:0000313" key="6">
    <source>
        <dbReference type="Proteomes" id="UP000215914"/>
    </source>
</evidence>
<dbReference type="GO" id="GO:0004650">
    <property type="term" value="F:polygalacturonase activity"/>
    <property type="evidence" value="ECO:0007669"/>
    <property type="project" value="UniProtKB-EC"/>
</dbReference>
<sequence length="164" mass="18145">MAFTGKGFLVVVLFGFSYLLFSLEIASAATFDVTSYGAKGDGSTDDSQAFLQAWADLCGDDSTYPTLIIPSGMTFLISPLTFDGSSCKSLNINIKVKSHSIQDNIISNYGCLLFGFKPIKSESKLKLFKTKPNRIRFGFCSVTNQNEFTDWFFGYQNLNLVQTE</sequence>
<comment type="caution">
    <text evidence="5">The sequence shown here is derived from an EMBL/GenBank/DDBJ whole genome shotgun (WGS) entry which is preliminary data.</text>
</comment>
<dbReference type="Proteomes" id="UP000215914">
    <property type="component" value="Unassembled WGS sequence"/>
</dbReference>
<keyword evidence="3" id="KW-0961">Cell wall biogenesis/degradation</keyword>
<accession>A0A9K3EJY3</accession>
<feature type="chain" id="PRO_5039897476" evidence="4">
    <location>
        <begin position="29"/>
        <end position="164"/>
    </location>
</feature>
<evidence type="ECO:0000256" key="1">
    <source>
        <dbReference type="ARBA" id="ARBA00004613"/>
    </source>
</evidence>
<keyword evidence="4" id="KW-0732">Signal</keyword>
<keyword evidence="5" id="KW-0326">Glycosidase</keyword>
<keyword evidence="5" id="KW-0378">Hydrolase</keyword>
<keyword evidence="2" id="KW-0964">Secreted</keyword>
<evidence type="ECO:0000256" key="3">
    <source>
        <dbReference type="ARBA" id="ARBA00023316"/>
    </source>
</evidence>
<reference evidence="5" key="2">
    <citation type="submission" date="2020-06" db="EMBL/GenBank/DDBJ databases">
        <title>Helianthus annuus Genome sequencing and assembly Release 2.</title>
        <authorList>
            <person name="Gouzy J."/>
            <person name="Langlade N."/>
            <person name="Munos S."/>
        </authorList>
    </citation>
    <scope>NUCLEOTIDE SEQUENCE</scope>
    <source>
        <tissue evidence="5">Leaves</tissue>
    </source>
</reference>
<dbReference type="EMBL" id="MNCJ02000328">
    <property type="protein sequence ID" value="KAF5773374.1"/>
    <property type="molecule type" value="Genomic_DNA"/>
</dbReference>
<keyword evidence="6" id="KW-1185">Reference proteome</keyword>
<dbReference type="InterPro" id="IPR011050">
    <property type="entry name" value="Pectin_lyase_fold/virulence"/>
</dbReference>
<proteinExistence type="predicted"/>
<dbReference type="InterPro" id="IPR012334">
    <property type="entry name" value="Pectin_lyas_fold"/>
</dbReference>
<dbReference type="Gramene" id="mRNA:HanXRQr2_Chr13g0587931">
    <property type="protein sequence ID" value="mRNA:HanXRQr2_Chr13g0587931"/>
    <property type="gene ID" value="HanXRQr2_Chr13g0587931"/>
</dbReference>
<dbReference type="EC" id="3.2.1.15" evidence="5"/>
<name>A0A9K3EJY3_HELAN</name>
<protein>
    <submittedName>
        <fullName evidence="5">Polygalacturonase</fullName>
        <ecNumber evidence="5">3.2.1.15</ecNumber>
    </submittedName>
</protein>
<dbReference type="GO" id="GO:0005576">
    <property type="term" value="C:extracellular region"/>
    <property type="evidence" value="ECO:0007669"/>
    <property type="project" value="UniProtKB-SubCell"/>
</dbReference>
<reference evidence="5" key="1">
    <citation type="journal article" date="2017" name="Nature">
        <title>The sunflower genome provides insights into oil metabolism, flowering and Asterid evolution.</title>
        <authorList>
            <person name="Badouin H."/>
            <person name="Gouzy J."/>
            <person name="Grassa C.J."/>
            <person name="Murat F."/>
            <person name="Staton S.E."/>
            <person name="Cottret L."/>
            <person name="Lelandais-Briere C."/>
            <person name="Owens G.L."/>
            <person name="Carrere S."/>
            <person name="Mayjonade B."/>
            <person name="Legrand L."/>
            <person name="Gill N."/>
            <person name="Kane N.C."/>
            <person name="Bowers J.E."/>
            <person name="Hubner S."/>
            <person name="Bellec A."/>
            <person name="Berard A."/>
            <person name="Berges H."/>
            <person name="Blanchet N."/>
            <person name="Boniface M.C."/>
            <person name="Brunel D."/>
            <person name="Catrice O."/>
            <person name="Chaidir N."/>
            <person name="Claudel C."/>
            <person name="Donnadieu C."/>
            <person name="Faraut T."/>
            <person name="Fievet G."/>
            <person name="Helmstetter N."/>
            <person name="King M."/>
            <person name="Knapp S.J."/>
            <person name="Lai Z."/>
            <person name="Le Paslier M.C."/>
            <person name="Lippi Y."/>
            <person name="Lorenzon L."/>
            <person name="Mandel J.R."/>
            <person name="Marage G."/>
            <person name="Marchand G."/>
            <person name="Marquand E."/>
            <person name="Bret-Mestries E."/>
            <person name="Morien E."/>
            <person name="Nambeesan S."/>
            <person name="Nguyen T."/>
            <person name="Pegot-Espagnet P."/>
            <person name="Pouilly N."/>
            <person name="Raftis F."/>
            <person name="Sallet E."/>
            <person name="Schiex T."/>
            <person name="Thomas J."/>
            <person name="Vandecasteele C."/>
            <person name="Vares D."/>
            <person name="Vear F."/>
            <person name="Vautrin S."/>
            <person name="Crespi M."/>
            <person name="Mangin B."/>
            <person name="Burke J.M."/>
            <person name="Salse J."/>
            <person name="Munos S."/>
            <person name="Vincourt P."/>
            <person name="Rieseberg L.H."/>
            <person name="Langlade N.B."/>
        </authorList>
    </citation>
    <scope>NUCLEOTIDE SEQUENCE</scope>
    <source>
        <tissue evidence="5">Leaves</tissue>
    </source>
</reference>
<gene>
    <name evidence="5" type="ORF">HanXRQr2_Chr13g0587931</name>
</gene>
<organism evidence="5 6">
    <name type="scientific">Helianthus annuus</name>
    <name type="common">Common sunflower</name>
    <dbReference type="NCBI Taxonomy" id="4232"/>
    <lineage>
        <taxon>Eukaryota</taxon>
        <taxon>Viridiplantae</taxon>
        <taxon>Streptophyta</taxon>
        <taxon>Embryophyta</taxon>
        <taxon>Tracheophyta</taxon>
        <taxon>Spermatophyta</taxon>
        <taxon>Magnoliopsida</taxon>
        <taxon>eudicotyledons</taxon>
        <taxon>Gunneridae</taxon>
        <taxon>Pentapetalae</taxon>
        <taxon>asterids</taxon>
        <taxon>campanulids</taxon>
        <taxon>Asterales</taxon>
        <taxon>Asteraceae</taxon>
        <taxon>Asteroideae</taxon>
        <taxon>Heliantheae alliance</taxon>
        <taxon>Heliantheae</taxon>
        <taxon>Helianthus</taxon>
    </lineage>
</organism>
<comment type="subcellular location">
    <subcellularLocation>
        <location evidence="1">Secreted</location>
    </subcellularLocation>
</comment>
<evidence type="ECO:0000256" key="2">
    <source>
        <dbReference type="ARBA" id="ARBA00022525"/>
    </source>
</evidence>
<dbReference type="PANTHER" id="PTHR31375">
    <property type="match status" value="1"/>
</dbReference>
<feature type="signal peptide" evidence="4">
    <location>
        <begin position="1"/>
        <end position="28"/>
    </location>
</feature>